<dbReference type="SUPFAM" id="SSF53633">
    <property type="entry name" value="Carbamate kinase-like"/>
    <property type="match status" value="1"/>
</dbReference>
<evidence type="ECO:0000313" key="6">
    <source>
        <dbReference type="EMBL" id="MBB5374134.1"/>
    </source>
</evidence>
<reference evidence="6 7" key="1">
    <citation type="submission" date="2020-08" db="EMBL/GenBank/DDBJ databases">
        <title>Genomic Encyclopedia of Type Strains, Phase IV (KMG-IV): sequencing the most valuable type-strain genomes for metagenomic binning, comparative biology and taxonomic classification.</title>
        <authorList>
            <person name="Goeker M."/>
        </authorList>
    </citation>
    <scope>NUCLEOTIDE SEQUENCE [LARGE SCALE GENOMIC DNA]</scope>
    <source>
        <strain evidence="6 7">DSM 27026</strain>
    </source>
</reference>
<dbReference type="PANTHER" id="PTHR30409">
    <property type="entry name" value="CARBAMATE KINASE"/>
    <property type="match status" value="1"/>
</dbReference>
<evidence type="ECO:0000259" key="5">
    <source>
        <dbReference type="Pfam" id="PF00696"/>
    </source>
</evidence>
<evidence type="ECO:0000256" key="3">
    <source>
        <dbReference type="ARBA" id="ARBA00022777"/>
    </source>
</evidence>
<sequence>MRILVSLGSTALLRRNQHLSCAALHERITEVAQHLAGAVMAGNHLVVTFGDASQLGLLALQTINSPREALMPLDVLQAQATGWLAYELELAIRNALPGGALVVSMVTQTLVDLHDPAFHAAGAPVGPVFDKHTADHLSAELGWKTGQAGNGWCRLVPAPKPVDIIEVDAIRRLANTGVTVICGGGGGVPVRRDIDGKLHGIEAVVDKDAAGALLAERAEADFFLMLSDLGGLHLDFGGEEQRLIAAAGPRDLAAHLANFPEWTLRPKAQAAISFVRATGKPAAIGKPEDLAGILAGRCGTLVSPGEGLISFHDAAYEEVAP</sequence>
<dbReference type="RefSeq" id="WP_183267148.1">
    <property type="nucleotide sequence ID" value="NZ_JACHFJ010000012.1"/>
</dbReference>
<dbReference type="Gene3D" id="3.40.1160.10">
    <property type="entry name" value="Acetylglutamate kinase-like"/>
    <property type="match status" value="1"/>
</dbReference>
<dbReference type="GO" id="GO:0008804">
    <property type="term" value="F:carbamate kinase activity"/>
    <property type="evidence" value="ECO:0007669"/>
    <property type="project" value="InterPro"/>
</dbReference>
<gene>
    <name evidence="6" type="ORF">HNP71_002404</name>
</gene>
<comment type="caution">
    <text evidence="6">The sequence shown here is derived from an EMBL/GenBank/DDBJ whole genome shotgun (WGS) entry which is preliminary data.</text>
</comment>
<evidence type="ECO:0000256" key="2">
    <source>
        <dbReference type="ARBA" id="ARBA00022679"/>
    </source>
</evidence>
<dbReference type="PANTHER" id="PTHR30409:SF1">
    <property type="entry name" value="CARBAMATE KINASE-RELATED"/>
    <property type="match status" value="1"/>
</dbReference>
<keyword evidence="2 4" id="KW-0808">Transferase</keyword>
<keyword evidence="3 4" id="KW-0418">Kinase</keyword>
<protein>
    <recommendedName>
        <fullName evidence="4">Carbamate kinase</fullName>
    </recommendedName>
</protein>
<accession>A0A840VEG7</accession>
<comment type="similarity">
    <text evidence="1 4">Belongs to the carbamate kinase family.</text>
</comment>
<feature type="domain" description="Aspartate/glutamate/uridylate kinase" evidence="5">
    <location>
        <begin position="1"/>
        <end position="284"/>
    </location>
</feature>
<dbReference type="EMBL" id="JACHFJ010000012">
    <property type="protein sequence ID" value="MBB5374134.1"/>
    <property type="molecule type" value="Genomic_DNA"/>
</dbReference>
<evidence type="ECO:0000313" key="7">
    <source>
        <dbReference type="Proteomes" id="UP000553706"/>
    </source>
</evidence>
<name>A0A840VEG7_9PROT</name>
<dbReference type="GO" id="GO:0019546">
    <property type="term" value="P:L-arginine deiminase pathway"/>
    <property type="evidence" value="ECO:0007669"/>
    <property type="project" value="TreeGrafter"/>
</dbReference>
<evidence type="ECO:0000256" key="1">
    <source>
        <dbReference type="ARBA" id="ARBA00011066"/>
    </source>
</evidence>
<dbReference type="PRINTS" id="PR01469">
    <property type="entry name" value="CARBMTKINASE"/>
</dbReference>
<organism evidence="6 7">
    <name type="scientific">Acidocella aromatica</name>
    <dbReference type="NCBI Taxonomy" id="1303579"/>
    <lineage>
        <taxon>Bacteria</taxon>
        <taxon>Pseudomonadati</taxon>
        <taxon>Pseudomonadota</taxon>
        <taxon>Alphaproteobacteria</taxon>
        <taxon>Acetobacterales</taxon>
        <taxon>Acidocellaceae</taxon>
        <taxon>Acidocella</taxon>
    </lineage>
</organism>
<dbReference type="InterPro" id="IPR036393">
    <property type="entry name" value="AceGlu_kinase-like_sf"/>
</dbReference>
<dbReference type="Proteomes" id="UP000553706">
    <property type="component" value="Unassembled WGS sequence"/>
</dbReference>
<dbReference type="AlphaFoldDB" id="A0A840VEG7"/>
<dbReference type="PIRSF" id="PIRSF000723">
    <property type="entry name" value="Carbamate_kin"/>
    <property type="match status" value="1"/>
</dbReference>
<keyword evidence="7" id="KW-1185">Reference proteome</keyword>
<dbReference type="InterPro" id="IPR001048">
    <property type="entry name" value="Asp/Glu/Uridylate_kinase"/>
</dbReference>
<dbReference type="GO" id="GO:0005829">
    <property type="term" value="C:cytosol"/>
    <property type="evidence" value="ECO:0007669"/>
    <property type="project" value="TreeGrafter"/>
</dbReference>
<evidence type="ECO:0000256" key="4">
    <source>
        <dbReference type="PIRNR" id="PIRNR000723"/>
    </source>
</evidence>
<proteinExistence type="inferred from homology"/>
<dbReference type="Pfam" id="PF00696">
    <property type="entry name" value="AA_kinase"/>
    <property type="match status" value="1"/>
</dbReference>
<dbReference type="InterPro" id="IPR003964">
    <property type="entry name" value="Carb_kinase"/>
</dbReference>